<evidence type="ECO:0000313" key="11">
    <source>
        <dbReference type="Proteomes" id="UP001141183"/>
    </source>
</evidence>
<dbReference type="InterPro" id="IPR044742">
    <property type="entry name" value="DEAD/DEAH_RhlB"/>
</dbReference>
<evidence type="ECO:0000256" key="5">
    <source>
        <dbReference type="ARBA" id="ARBA00038437"/>
    </source>
</evidence>
<evidence type="ECO:0000256" key="1">
    <source>
        <dbReference type="ARBA" id="ARBA00022741"/>
    </source>
</evidence>
<dbReference type="PANTHER" id="PTHR47959">
    <property type="entry name" value="ATP-DEPENDENT RNA HELICASE RHLE-RELATED"/>
    <property type="match status" value="1"/>
</dbReference>
<dbReference type="GO" id="GO:0003724">
    <property type="term" value="F:RNA helicase activity"/>
    <property type="evidence" value="ECO:0007669"/>
    <property type="project" value="InterPro"/>
</dbReference>
<evidence type="ECO:0000259" key="8">
    <source>
        <dbReference type="PROSITE" id="PS51194"/>
    </source>
</evidence>
<evidence type="ECO:0000256" key="4">
    <source>
        <dbReference type="ARBA" id="ARBA00022840"/>
    </source>
</evidence>
<name>A0A9X3XLG3_9CLOT</name>
<dbReference type="PROSITE" id="PS51194">
    <property type="entry name" value="HELICASE_CTER"/>
    <property type="match status" value="1"/>
</dbReference>
<dbReference type="GO" id="GO:0005829">
    <property type="term" value="C:cytosol"/>
    <property type="evidence" value="ECO:0007669"/>
    <property type="project" value="TreeGrafter"/>
</dbReference>
<keyword evidence="1" id="KW-0547">Nucleotide-binding</keyword>
<gene>
    <name evidence="10" type="ORF">NE398_16715</name>
</gene>
<dbReference type="Gene3D" id="3.40.50.300">
    <property type="entry name" value="P-loop containing nucleotide triphosphate hydrolases"/>
    <property type="match status" value="2"/>
</dbReference>
<dbReference type="Proteomes" id="UP001141183">
    <property type="component" value="Unassembled WGS sequence"/>
</dbReference>
<dbReference type="PROSITE" id="PS51192">
    <property type="entry name" value="HELICASE_ATP_BIND_1"/>
    <property type="match status" value="1"/>
</dbReference>
<dbReference type="RefSeq" id="WP_097034043.1">
    <property type="nucleotide sequence ID" value="NZ_CAXSLY010000013.1"/>
</dbReference>
<evidence type="ECO:0000259" key="7">
    <source>
        <dbReference type="PROSITE" id="PS51192"/>
    </source>
</evidence>
<dbReference type="PROSITE" id="PS51195">
    <property type="entry name" value="Q_MOTIF"/>
    <property type="match status" value="1"/>
</dbReference>
<dbReference type="InterPro" id="IPR027417">
    <property type="entry name" value="P-loop_NTPase"/>
</dbReference>
<dbReference type="SUPFAM" id="SSF52540">
    <property type="entry name" value="P-loop containing nucleoside triphosphate hydrolases"/>
    <property type="match status" value="1"/>
</dbReference>
<dbReference type="AlphaFoldDB" id="A0A9X3XLG3"/>
<dbReference type="InterPro" id="IPR001650">
    <property type="entry name" value="Helicase_C-like"/>
</dbReference>
<sequence>MNFKDLKINTKLVDELKKNGITTPTKVQVNVIPEIINKNDVIGKSKTGSGKTLAFLLPILQRINSNSKSTEVLILSPTRELAIQITEEANKFNINDIGILAAYGGKDVGSQLKKLNKGINLIIATPGRLLDHLERKSINLSKLNTVVIDEADQMLLMGFRNEIEKIMSYAPKKLQTLCFSATIDSKVKKLAYRYMNNPTIIDITENEESEIPNIKQEVVKTTDRWKVDALVKILEEDNPFMSIIFCRTKRRADELEVKLAAKGIKAAKIHSDVPQNKREKIMKSFRDCEIQFLIATDVASRGIDVTGVTHIYNYDAPESVESYIHRIGRTARAGDSGYTCLITDPKNYTILEEIENYLQYTIPEREVNFK</sequence>
<feature type="domain" description="Helicase C-terminal" evidence="8">
    <location>
        <begin position="226"/>
        <end position="370"/>
    </location>
</feature>
<keyword evidence="2" id="KW-0378">Hydrolase</keyword>
<dbReference type="Pfam" id="PF00271">
    <property type="entry name" value="Helicase_C"/>
    <property type="match status" value="1"/>
</dbReference>
<dbReference type="PANTHER" id="PTHR47959:SF1">
    <property type="entry name" value="ATP-DEPENDENT RNA HELICASE DBPA"/>
    <property type="match status" value="1"/>
</dbReference>
<evidence type="ECO:0000259" key="9">
    <source>
        <dbReference type="PROSITE" id="PS51195"/>
    </source>
</evidence>
<evidence type="ECO:0000256" key="2">
    <source>
        <dbReference type="ARBA" id="ARBA00022801"/>
    </source>
</evidence>
<comment type="similarity">
    <text evidence="5">Belongs to the DEAD box helicase family.</text>
</comment>
<dbReference type="CDD" id="cd00268">
    <property type="entry name" value="DEADc"/>
    <property type="match status" value="1"/>
</dbReference>
<keyword evidence="11" id="KW-1185">Reference proteome</keyword>
<dbReference type="GO" id="GO:0005524">
    <property type="term" value="F:ATP binding"/>
    <property type="evidence" value="ECO:0007669"/>
    <property type="project" value="UniProtKB-KW"/>
</dbReference>
<accession>A0A9X3XLG3</accession>
<dbReference type="Pfam" id="PF00270">
    <property type="entry name" value="DEAD"/>
    <property type="match status" value="1"/>
</dbReference>
<feature type="short sequence motif" description="Q motif" evidence="6">
    <location>
        <begin position="1"/>
        <end position="29"/>
    </location>
</feature>
<dbReference type="InterPro" id="IPR011545">
    <property type="entry name" value="DEAD/DEAH_box_helicase_dom"/>
</dbReference>
<evidence type="ECO:0000313" key="10">
    <source>
        <dbReference type="EMBL" id="MDC4241780.1"/>
    </source>
</evidence>
<protein>
    <submittedName>
        <fullName evidence="10">DEAD/DEAH box helicase</fullName>
    </submittedName>
</protein>
<organism evidence="10 11">
    <name type="scientific">Clostridium tertium</name>
    <dbReference type="NCBI Taxonomy" id="1559"/>
    <lineage>
        <taxon>Bacteria</taxon>
        <taxon>Bacillati</taxon>
        <taxon>Bacillota</taxon>
        <taxon>Clostridia</taxon>
        <taxon>Eubacteriales</taxon>
        <taxon>Clostridiaceae</taxon>
        <taxon>Clostridium</taxon>
    </lineage>
</organism>
<dbReference type="InterPro" id="IPR014001">
    <property type="entry name" value="Helicase_ATP-bd"/>
</dbReference>
<keyword evidence="3 10" id="KW-0347">Helicase</keyword>
<dbReference type="SMART" id="SM00490">
    <property type="entry name" value="HELICc"/>
    <property type="match status" value="1"/>
</dbReference>
<evidence type="ECO:0000256" key="6">
    <source>
        <dbReference type="PROSITE-ProRule" id="PRU00552"/>
    </source>
</evidence>
<dbReference type="GO" id="GO:0003676">
    <property type="term" value="F:nucleic acid binding"/>
    <property type="evidence" value="ECO:0007669"/>
    <property type="project" value="InterPro"/>
</dbReference>
<keyword evidence="4" id="KW-0067">ATP-binding</keyword>
<dbReference type="CDD" id="cd18787">
    <property type="entry name" value="SF2_C_DEAD"/>
    <property type="match status" value="1"/>
</dbReference>
<reference evidence="10" key="1">
    <citation type="submission" date="2022-05" db="EMBL/GenBank/DDBJ databases">
        <title>Draft genome sequence of Clostridium tertium strain CP3 isolated from Peru.</title>
        <authorList>
            <person name="Hurtado R."/>
            <person name="Lima L."/>
            <person name="Sousa T."/>
            <person name="Jaiswal A.K."/>
            <person name="Tiwari S."/>
            <person name="Maturrano L."/>
            <person name="Brenig B."/>
            <person name="Azevedo V."/>
        </authorList>
    </citation>
    <scope>NUCLEOTIDE SEQUENCE</scope>
    <source>
        <strain evidence="10">CP3</strain>
    </source>
</reference>
<dbReference type="InterPro" id="IPR014014">
    <property type="entry name" value="RNA_helicase_DEAD_Q_motif"/>
</dbReference>
<dbReference type="GO" id="GO:0016787">
    <property type="term" value="F:hydrolase activity"/>
    <property type="evidence" value="ECO:0007669"/>
    <property type="project" value="UniProtKB-KW"/>
</dbReference>
<feature type="domain" description="Helicase ATP-binding" evidence="7">
    <location>
        <begin position="32"/>
        <end position="201"/>
    </location>
</feature>
<feature type="domain" description="DEAD-box RNA helicase Q" evidence="9">
    <location>
        <begin position="1"/>
        <end position="29"/>
    </location>
</feature>
<dbReference type="SMART" id="SM00487">
    <property type="entry name" value="DEXDc"/>
    <property type="match status" value="1"/>
</dbReference>
<evidence type="ECO:0000256" key="3">
    <source>
        <dbReference type="ARBA" id="ARBA00022806"/>
    </source>
</evidence>
<proteinExistence type="inferred from homology"/>
<dbReference type="EMBL" id="JAMRYU010000019">
    <property type="protein sequence ID" value="MDC4241780.1"/>
    <property type="molecule type" value="Genomic_DNA"/>
</dbReference>
<comment type="caution">
    <text evidence="10">The sequence shown here is derived from an EMBL/GenBank/DDBJ whole genome shotgun (WGS) entry which is preliminary data.</text>
</comment>
<dbReference type="InterPro" id="IPR050079">
    <property type="entry name" value="DEAD_box_RNA_helicase"/>
</dbReference>